<keyword evidence="2" id="KW-1185">Reference proteome</keyword>
<dbReference type="Proteomes" id="UP000823561">
    <property type="component" value="Chromosome 7"/>
</dbReference>
<evidence type="ECO:0000313" key="2">
    <source>
        <dbReference type="Proteomes" id="UP000823561"/>
    </source>
</evidence>
<proteinExistence type="predicted"/>
<feature type="non-terminal residue" evidence="1">
    <location>
        <position position="124"/>
    </location>
</feature>
<accession>A0AAV6GRW1</accession>
<name>A0AAV6GRW1_9TELE</name>
<evidence type="ECO:0000313" key="1">
    <source>
        <dbReference type="EMBL" id="KAG5277600.1"/>
    </source>
</evidence>
<sequence length="124" mass="14549">MPKIGRMSNTPWVMYYHHKRHNFSKNGVFVKVTPVQRQIFEQLSFSAGGGCDSSLTQNATCFSVIDRKMHKLQFERIHILVLICVYFQRIRYFATFATKIHRVRGRFKRSSGILPLKIHSAYIK</sequence>
<organism evidence="1 2">
    <name type="scientific">Alosa alosa</name>
    <name type="common">allis shad</name>
    <dbReference type="NCBI Taxonomy" id="278164"/>
    <lineage>
        <taxon>Eukaryota</taxon>
        <taxon>Metazoa</taxon>
        <taxon>Chordata</taxon>
        <taxon>Craniata</taxon>
        <taxon>Vertebrata</taxon>
        <taxon>Euteleostomi</taxon>
        <taxon>Actinopterygii</taxon>
        <taxon>Neopterygii</taxon>
        <taxon>Teleostei</taxon>
        <taxon>Clupei</taxon>
        <taxon>Clupeiformes</taxon>
        <taxon>Clupeoidei</taxon>
        <taxon>Clupeidae</taxon>
        <taxon>Alosa</taxon>
    </lineage>
</organism>
<gene>
    <name evidence="1" type="ORF">AALO_G00089280</name>
</gene>
<evidence type="ECO:0008006" key="3">
    <source>
        <dbReference type="Google" id="ProtNLM"/>
    </source>
</evidence>
<comment type="caution">
    <text evidence="1">The sequence shown here is derived from an EMBL/GenBank/DDBJ whole genome shotgun (WGS) entry which is preliminary data.</text>
</comment>
<protein>
    <recommendedName>
        <fullName evidence="3">LAGLIDADG homing endonuclease</fullName>
    </recommendedName>
</protein>
<reference evidence="1" key="1">
    <citation type="submission" date="2020-10" db="EMBL/GenBank/DDBJ databases">
        <title>Chromosome-scale genome assembly of the Allis shad, Alosa alosa.</title>
        <authorList>
            <person name="Margot Z."/>
            <person name="Christophe K."/>
            <person name="Cabau C."/>
            <person name="Louis A."/>
            <person name="Berthelot C."/>
            <person name="Parey E."/>
            <person name="Roest Crollius H."/>
            <person name="Montfort J."/>
            <person name="Robinson-Rechavi M."/>
            <person name="Bucao C."/>
            <person name="Bouchez O."/>
            <person name="Gislard M."/>
            <person name="Lluch J."/>
            <person name="Milhes M."/>
            <person name="Lampietro C."/>
            <person name="Lopez Roques C."/>
            <person name="Donnadieu C."/>
            <person name="Braasch I."/>
            <person name="Desvignes T."/>
            <person name="Postlethwait J."/>
            <person name="Bobe J."/>
            <person name="Guiguen Y."/>
        </authorList>
    </citation>
    <scope>NUCLEOTIDE SEQUENCE</scope>
    <source>
        <strain evidence="1">M-15738</strain>
        <tissue evidence="1">Blood</tissue>
    </source>
</reference>
<dbReference type="EMBL" id="JADWDJ010000007">
    <property type="protein sequence ID" value="KAG5277600.1"/>
    <property type="molecule type" value="Genomic_DNA"/>
</dbReference>
<dbReference type="AlphaFoldDB" id="A0AAV6GRW1"/>